<protein>
    <submittedName>
        <fullName evidence="2">Uncharacterized protein</fullName>
    </submittedName>
</protein>
<sequence>MGADVILPSILLALAFILKLSIDREVDIPNTIYALLELPVDILFLATSFIVAFVIAAKPPETTLGFMYFGSYLLAAAVTVFIWRKACHCFEKGHIKTTIFISLLNYGLCATALVRAIGMI</sequence>
<gene>
    <name evidence="2" type="ORF">P5S46_08870</name>
</gene>
<keyword evidence="1" id="KW-0472">Membrane</keyword>
<dbReference type="AlphaFoldDB" id="A0AAJ5ZAB5"/>
<feature type="transmembrane region" description="Helical" evidence="1">
    <location>
        <begin position="63"/>
        <end position="83"/>
    </location>
</feature>
<keyword evidence="1" id="KW-1133">Transmembrane helix</keyword>
<evidence type="ECO:0000313" key="2">
    <source>
        <dbReference type="EMBL" id="WFF99670.1"/>
    </source>
</evidence>
<keyword evidence="1" id="KW-0812">Transmembrane</keyword>
<feature type="transmembrane region" description="Helical" evidence="1">
    <location>
        <begin position="34"/>
        <end position="57"/>
    </location>
</feature>
<dbReference type="RefSeq" id="WP_277856982.1">
    <property type="nucleotide sequence ID" value="NZ_CP120942.1"/>
</dbReference>
<proteinExistence type="predicted"/>
<evidence type="ECO:0000313" key="3">
    <source>
        <dbReference type="Proteomes" id="UP001218423"/>
    </source>
</evidence>
<evidence type="ECO:0000256" key="1">
    <source>
        <dbReference type="SAM" id="Phobius"/>
    </source>
</evidence>
<name>A0AAJ5ZAB5_AERCA</name>
<dbReference type="Proteomes" id="UP001218423">
    <property type="component" value="Chromosome"/>
</dbReference>
<reference evidence="2" key="1">
    <citation type="submission" date="2023-03" db="EMBL/GenBank/DDBJ databases">
        <title>Aeromonas caviae strain AC1520.</title>
        <authorList>
            <person name="Xie T."/>
            <person name="Zhang Q."/>
            <person name="Deng J."/>
            <person name="Li X."/>
        </authorList>
    </citation>
    <scope>NUCLEOTIDE SEQUENCE</scope>
    <source>
        <strain evidence="2">AC1520</strain>
    </source>
</reference>
<feature type="transmembrane region" description="Helical" evidence="1">
    <location>
        <begin position="95"/>
        <end position="117"/>
    </location>
</feature>
<dbReference type="EMBL" id="CP120942">
    <property type="protein sequence ID" value="WFF99670.1"/>
    <property type="molecule type" value="Genomic_DNA"/>
</dbReference>
<accession>A0AAJ5ZAB5</accession>
<feature type="transmembrane region" description="Helical" evidence="1">
    <location>
        <begin position="6"/>
        <end position="22"/>
    </location>
</feature>
<organism evidence="2 3">
    <name type="scientific">Aeromonas caviae</name>
    <name type="common">Aeromonas punctata</name>
    <dbReference type="NCBI Taxonomy" id="648"/>
    <lineage>
        <taxon>Bacteria</taxon>
        <taxon>Pseudomonadati</taxon>
        <taxon>Pseudomonadota</taxon>
        <taxon>Gammaproteobacteria</taxon>
        <taxon>Aeromonadales</taxon>
        <taxon>Aeromonadaceae</taxon>
        <taxon>Aeromonas</taxon>
    </lineage>
</organism>